<dbReference type="EMBL" id="JN254042">
    <property type="protein sequence ID" value="AEK80855.1"/>
    <property type="molecule type" value="Genomic_DNA"/>
</dbReference>
<name>E0W4Q9_PHYSO</name>
<evidence type="ECO:0000256" key="5">
    <source>
        <dbReference type="RuleBase" id="RU367124"/>
    </source>
</evidence>
<evidence type="ECO:0000256" key="2">
    <source>
        <dbReference type="ARBA" id="ARBA00010400"/>
    </source>
</evidence>
<feature type="region of interest" description="Disordered" evidence="6">
    <location>
        <begin position="45"/>
        <end position="70"/>
    </location>
</feature>
<dbReference type="KEGG" id="psoj:PHYSODRAFT_286050"/>
<evidence type="ECO:0000313" key="7">
    <source>
        <dbReference type="EMBL" id="AEK80854.1"/>
    </source>
</evidence>
<dbReference type="InterPro" id="IPR031825">
    <property type="entry name" value="RXLR"/>
</dbReference>
<evidence type="ECO:0000256" key="1">
    <source>
        <dbReference type="ARBA" id="ARBA00004613"/>
    </source>
</evidence>
<dbReference type="OrthoDB" id="120974at2759"/>
<dbReference type="RefSeq" id="XP_009527282.1">
    <property type="nucleotide sequence ID" value="XM_009528987.1"/>
</dbReference>
<sequence>MRSPRIGLLLLILNGVSLLANCRALPASDQLQRVRVVSSDLAPSAEAHTRRLRSSNVMDEEDGGATDEDEERLLNPSATAKLKAELEAINMKHNFRDWFQVKKTLEQVRSFLGLPATGEAVSHANWAAFQNYLKYVQEMEEHAAKVAKAAAAKQRLDFKGWYLEGKSFKQVRAILGLPEKGPAPTNPNWETFLDYLRFFKEYSQQFPH</sequence>
<comment type="function">
    <text evidence="5">Effector that suppresses plant defense responses during pathogen infection.</text>
</comment>
<evidence type="ECO:0000313" key="8">
    <source>
        <dbReference type="EMBL" id="AEK80855.1"/>
    </source>
</evidence>
<evidence type="ECO:0000256" key="6">
    <source>
        <dbReference type="SAM" id="MobiDB-lite"/>
    </source>
</evidence>
<accession>E0W4Q9</accession>
<dbReference type="HOGENOM" id="CLU_114744_0_0_1"/>
<dbReference type="Pfam" id="PF16810">
    <property type="entry name" value="RXLR"/>
    <property type="match status" value="1"/>
</dbReference>
<organism evidence="9">
    <name type="scientific">Phytophthora sojae</name>
    <name type="common">Soybean stem and root rot agent</name>
    <name type="synonym">Phytophthora megasperma f. sp. glycines</name>
    <dbReference type="NCBI Taxonomy" id="67593"/>
    <lineage>
        <taxon>Eukaryota</taxon>
        <taxon>Sar</taxon>
        <taxon>Stramenopiles</taxon>
        <taxon>Oomycota</taxon>
        <taxon>Peronosporomycetes</taxon>
        <taxon>Peronosporales</taxon>
        <taxon>Peronosporaceae</taxon>
        <taxon>Phytophthora</taxon>
    </lineage>
</organism>
<comment type="domain">
    <text evidence="5">The RxLR-dEER motif acts to carry the protein into the host cell cytoplasm through binding to cell surface phosphatidylinositol-3-phosphate.</text>
</comment>
<dbReference type="AlphaFoldDB" id="E0W4Q9"/>
<evidence type="ECO:0000256" key="3">
    <source>
        <dbReference type="ARBA" id="ARBA00022525"/>
    </source>
</evidence>
<reference evidence="9" key="1">
    <citation type="journal article" date="2011" name="Plant Cell">
        <title>Transcriptional programming and functional interactions within the Phytophthora sojae RXLR effector repertoire.</title>
        <authorList>
            <person name="Wang Q."/>
            <person name="Han C."/>
            <person name="Ferreira A.O."/>
            <person name="Yu X."/>
            <person name="Ye W."/>
            <person name="Tripathy S."/>
            <person name="Kale S.D."/>
            <person name="Gu B."/>
            <person name="Sheng Y."/>
            <person name="Sui Y."/>
            <person name="Wang X."/>
            <person name="Zhang Z."/>
            <person name="Cheng B."/>
            <person name="Dong S."/>
            <person name="Shan W."/>
            <person name="Zheng X."/>
            <person name="Dou D."/>
            <person name="Tyler B.M."/>
            <person name="Wang Y."/>
        </authorList>
    </citation>
    <scope>NUCLEOTIDE SEQUENCE</scope>
    <source>
        <strain evidence="7">P7064</strain>
        <strain evidence="8">P7074</strain>
        <strain evidence="9">P7076</strain>
    </source>
</reference>
<evidence type="ECO:0000313" key="9">
    <source>
        <dbReference type="EMBL" id="AEK80856.1"/>
    </source>
</evidence>
<feature type="compositionally biased region" description="Acidic residues" evidence="6">
    <location>
        <begin position="58"/>
        <end position="70"/>
    </location>
</feature>
<dbReference type="SMR" id="E0W4Q9"/>
<keyword evidence="3 5" id="KW-0964">Secreted</keyword>
<feature type="chain" id="PRO_5007652876" description="RxLR effector protein" evidence="5">
    <location>
        <begin position="25"/>
        <end position="208"/>
    </location>
</feature>
<comment type="similarity">
    <text evidence="2 5">Belongs to the RxLR effector family.</text>
</comment>
<comment type="subcellular location">
    <subcellularLocation>
        <location evidence="1 5">Secreted</location>
    </subcellularLocation>
</comment>
<keyword evidence="4 5" id="KW-0732">Signal</keyword>
<dbReference type="VEuPathDB" id="FungiDB:PHYSODRAFT_286050"/>
<dbReference type="EMBL" id="JN254041">
    <property type="protein sequence ID" value="AEK80854.1"/>
    <property type="molecule type" value="Genomic_DNA"/>
</dbReference>
<gene>
    <name evidence="9" type="primary">Avh</name>
</gene>
<dbReference type="GO" id="GO:0005576">
    <property type="term" value="C:extracellular region"/>
    <property type="evidence" value="ECO:0007669"/>
    <property type="project" value="UniProtKB-SubCell"/>
</dbReference>
<evidence type="ECO:0000256" key="4">
    <source>
        <dbReference type="ARBA" id="ARBA00022729"/>
    </source>
</evidence>
<proteinExistence type="inferred from homology"/>
<feature type="signal peptide" evidence="5">
    <location>
        <begin position="1"/>
        <end position="24"/>
    </location>
</feature>
<protein>
    <recommendedName>
        <fullName evidence="5">RxLR effector protein</fullName>
    </recommendedName>
</protein>
<dbReference type="EMBL" id="JN254043">
    <property type="protein sequence ID" value="AEK80856.1"/>
    <property type="molecule type" value="Genomic_DNA"/>
</dbReference>